<keyword evidence="2" id="KW-1185">Reference proteome</keyword>
<dbReference type="AlphaFoldDB" id="A0A4Q7YW87"/>
<reference evidence="1 2" key="1">
    <citation type="submission" date="2019-02" db="EMBL/GenBank/DDBJ databases">
        <title>Genomic Encyclopedia of Archaeal and Bacterial Type Strains, Phase II (KMG-II): from individual species to whole genera.</title>
        <authorList>
            <person name="Goeker M."/>
        </authorList>
    </citation>
    <scope>NUCLEOTIDE SEQUENCE [LARGE SCALE GENOMIC DNA]</scope>
    <source>
        <strain evidence="1 2">DSM 18101</strain>
    </source>
</reference>
<accession>A0A4Q7YW87</accession>
<proteinExistence type="predicted"/>
<gene>
    <name evidence="1" type="ORF">BDD14_3719</name>
</gene>
<evidence type="ECO:0000313" key="1">
    <source>
        <dbReference type="EMBL" id="RZU42172.1"/>
    </source>
</evidence>
<name>A0A4Q7YW87_9BACT</name>
<dbReference type="EMBL" id="SHKW01000001">
    <property type="protein sequence ID" value="RZU42172.1"/>
    <property type="molecule type" value="Genomic_DNA"/>
</dbReference>
<protein>
    <submittedName>
        <fullName evidence="1">Uncharacterized protein</fullName>
    </submittedName>
</protein>
<sequence length="72" mass="7931">MDQLLPTHVSGKGHRILLIACGMLLARLANIYMSPCPVLLIYNEVRGLARELLFSRGGITSDQPCPPIEKMP</sequence>
<evidence type="ECO:0000313" key="2">
    <source>
        <dbReference type="Proteomes" id="UP000292958"/>
    </source>
</evidence>
<organism evidence="1 2">
    <name type="scientific">Edaphobacter modestus</name>
    <dbReference type="NCBI Taxonomy" id="388466"/>
    <lineage>
        <taxon>Bacteria</taxon>
        <taxon>Pseudomonadati</taxon>
        <taxon>Acidobacteriota</taxon>
        <taxon>Terriglobia</taxon>
        <taxon>Terriglobales</taxon>
        <taxon>Acidobacteriaceae</taxon>
        <taxon>Edaphobacter</taxon>
    </lineage>
</organism>
<comment type="caution">
    <text evidence="1">The sequence shown here is derived from an EMBL/GenBank/DDBJ whole genome shotgun (WGS) entry which is preliminary data.</text>
</comment>
<dbReference type="Proteomes" id="UP000292958">
    <property type="component" value="Unassembled WGS sequence"/>
</dbReference>